<keyword evidence="4" id="KW-1185">Reference proteome</keyword>
<dbReference type="EMBL" id="FNFB01000009">
    <property type="protein sequence ID" value="SDK64190.1"/>
    <property type="molecule type" value="Genomic_DNA"/>
</dbReference>
<evidence type="ECO:0000313" key="4">
    <source>
        <dbReference type="Proteomes" id="UP000198683"/>
    </source>
</evidence>
<evidence type="ECO:0000259" key="2">
    <source>
        <dbReference type="Pfam" id="PF00857"/>
    </source>
</evidence>
<dbReference type="SUPFAM" id="SSF52499">
    <property type="entry name" value="Isochorismatase-like hydrolases"/>
    <property type="match status" value="1"/>
</dbReference>
<protein>
    <submittedName>
        <fullName evidence="3">Nicotinamidase-related amidase</fullName>
    </submittedName>
</protein>
<name>A0A1G9DK62_9ACTN</name>
<evidence type="ECO:0000256" key="1">
    <source>
        <dbReference type="ARBA" id="ARBA00022801"/>
    </source>
</evidence>
<dbReference type="PANTHER" id="PTHR43540:SF6">
    <property type="entry name" value="ISOCHORISMATASE-LIKE DOMAIN-CONTAINING PROTEIN"/>
    <property type="match status" value="1"/>
</dbReference>
<organism evidence="3 4">
    <name type="scientific">Nonomuraea maritima</name>
    <dbReference type="NCBI Taxonomy" id="683260"/>
    <lineage>
        <taxon>Bacteria</taxon>
        <taxon>Bacillati</taxon>
        <taxon>Actinomycetota</taxon>
        <taxon>Actinomycetes</taxon>
        <taxon>Streptosporangiales</taxon>
        <taxon>Streptosporangiaceae</taxon>
        <taxon>Nonomuraea</taxon>
    </lineage>
</organism>
<evidence type="ECO:0000313" key="3">
    <source>
        <dbReference type="EMBL" id="SDK64190.1"/>
    </source>
</evidence>
<feature type="domain" description="Isochorismatase-like" evidence="2">
    <location>
        <begin position="4"/>
        <end position="169"/>
    </location>
</feature>
<reference evidence="3 4" key="1">
    <citation type="submission" date="2016-10" db="EMBL/GenBank/DDBJ databases">
        <authorList>
            <person name="de Groot N.N."/>
        </authorList>
    </citation>
    <scope>NUCLEOTIDE SEQUENCE [LARGE SCALE GENOMIC DNA]</scope>
    <source>
        <strain evidence="3 4">CGMCC 4.5681</strain>
    </source>
</reference>
<dbReference type="CDD" id="cd00431">
    <property type="entry name" value="cysteine_hydrolases"/>
    <property type="match status" value="1"/>
</dbReference>
<dbReference type="PANTHER" id="PTHR43540">
    <property type="entry name" value="PEROXYUREIDOACRYLATE/UREIDOACRYLATE AMIDOHYDROLASE-RELATED"/>
    <property type="match status" value="1"/>
</dbReference>
<dbReference type="InterPro" id="IPR050272">
    <property type="entry name" value="Isochorismatase-like_hydrls"/>
</dbReference>
<gene>
    <name evidence="3" type="ORF">SAMN05421874_109173</name>
</gene>
<dbReference type="OrthoDB" id="4305745at2"/>
<accession>A0A1G9DK62</accession>
<dbReference type="STRING" id="683260.SAMN05421874_109173"/>
<dbReference type="GO" id="GO:0016787">
    <property type="term" value="F:hydrolase activity"/>
    <property type="evidence" value="ECO:0007669"/>
    <property type="project" value="UniProtKB-KW"/>
</dbReference>
<keyword evidence="1" id="KW-0378">Hydrolase</keyword>
<dbReference type="InterPro" id="IPR000868">
    <property type="entry name" value="Isochorismatase-like_dom"/>
</dbReference>
<dbReference type="RefSeq" id="WP_090766017.1">
    <property type="nucleotide sequence ID" value="NZ_FNFB01000009.1"/>
</dbReference>
<dbReference type="Pfam" id="PF00857">
    <property type="entry name" value="Isochorismatase"/>
    <property type="match status" value="1"/>
</dbReference>
<proteinExistence type="predicted"/>
<dbReference type="Gene3D" id="3.40.50.850">
    <property type="entry name" value="Isochorismatase-like"/>
    <property type="match status" value="1"/>
</dbReference>
<sequence>MARSALVVIDMLNPYDHQDAEQLAGRVSEIVGPLAELVGRARERDDVELVYVNDNYGDFAADRHEIEAAAVEGRRPDLVEPILPPPGCAFLPKVRHSAFFGTSLEYLLSHKHVETVVLTGQVTEQCVLYSALDAYVRHYSLTVPPDCVAAIHDDLGQAALRLMERNMSADLTPSRDCFA</sequence>
<dbReference type="InterPro" id="IPR036380">
    <property type="entry name" value="Isochorismatase-like_sf"/>
</dbReference>
<dbReference type="AlphaFoldDB" id="A0A1G9DK62"/>
<dbReference type="Proteomes" id="UP000198683">
    <property type="component" value="Unassembled WGS sequence"/>
</dbReference>